<proteinExistence type="inferred from homology"/>
<dbReference type="InterPro" id="IPR003439">
    <property type="entry name" value="ABC_transporter-like_ATP-bd"/>
</dbReference>
<feature type="transmembrane region" description="Helical" evidence="8">
    <location>
        <begin position="295"/>
        <end position="316"/>
    </location>
</feature>
<protein>
    <submittedName>
        <fullName evidence="10">Techoic acid ABC transporter ATP-binding protein</fullName>
    </submittedName>
</protein>
<dbReference type="GO" id="GO:0016020">
    <property type="term" value="C:membrane"/>
    <property type="evidence" value="ECO:0007669"/>
    <property type="project" value="InterPro"/>
</dbReference>
<dbReference type="InterPro" id="IPR027417">
    <property type="entry name" value="P-loop_NTPase"/>
</dbReference>
<evidence type="ECO:0000256" key="1">
    <source>
        <dbReference type="ARBA" id="ARBA00005417"/>
    </source>
</evidence>
<keyword evidence="11" id="KW-1185">Reference proteome</keyword>
<dbReference type="InterPro" id="IPR050683">
    <property type="entry name" value="Bact_Polysacc_Export_ATP-bd"/>
</dbReference>
<dbReference type="GO" id="GO:0005524">
    <property type="term" value="F:ATP binding"/>
    <property type="evidence" value="ECO:0007669"/>
    <property type="project" value="UniProtKB-KW"/>
</dbReference>
<evidence type="ECO:0000256" key="7">
    <source>
        <dbReference type="ARBA" id="ARBA00023136"/>
    </source>
</evidence>
<sequence length="535" mass="60431">MTIKVSVKDVSKEYDLYQNKSDRIKALVDKRKKPQHFWALRHISFDVHEGETVGLIGVNGSGKSTVSSVIAGISPATKGEIEINGEVSMIAIGAGLKGPLTGVENIRMKCLMLGYSMKKINQLMPEIIAFSDLGDFINQPVKSYSSGMKSRLGFAIAVHIDPDILVIDEALSVGDKTFYQKCVDKIMDFKAQGKTIFFVSHSLAQVKSLCDRIVWMHYGELRMDGPAAEVAKEYDAYVKWFNGLKPAEKTAYQQECKAKQKRPYIPLEVQNPADKDSRLVRNQATYEKLQKKGSLWTPVILVLLAFVIITSGIAIASNKSLASMFFSSVKTEEDAKTKTPVKLVWENVSENARFNKNNVELYTDETLKTKASTKVIIGQQLAVKRQSDKIVEISFEDGKYYVEKGNFQYKSDSIVQDNVEKTDFVDYFNGQIATSIEYFTAYLGRNKTDVITEMNSKDIPEDKVISLYDGQLKYHYDEADLITSIQIETKEYVSVEALDITKSQTLFDSKDKSYFFEGLDYQYRVTKETVSFYNK</sequence>
<evidence type="ECO:0000256" key="8">
    <source>
        <dbReference type="SAM" id="Phobius"/>
    </source>
</evidence>
<dbReference type="PATRIC" id="fig|1265861.3.peg.1570"/>
<keyword evidence="7 8" id="KW-0472">Membrane</keyword>
<keyword evidence="4" id="KW-0547">Nucleotide-binding</keyword>
<evidence type="ECO:0000259" key="9">
    <source>
        <dbReference type="PROSITE" id="PS50893"/>
    </source>
</evidence>
<keyword evidence="5 10" id="KW-0067">ATP-binding</keyword>
<dbReference type="CDD" id="cd03220">
    <property type="entry name" value="ABC_KpsT_Wzt"/>
    <property type="match status" value="1"/>
</dbReference>
<dbReference type="OrthoDB" id="9778870at2"/>
<dbReference type="NCBIfam" id="NF010066">
    <property type="entry name" value="PRK13546.1"/>
    <property type="match status" value="1"/>
</dbReference>
<name>W7D1J0_9LIST</name>
<comment type="caution">
    <text evidence="10">The sequence shown here is derived from an EMBL/GenBank/DDBJ whole genome shotgun (WGS) entry which is preliminary data.</text>
</comment>
<accession>W7D1J0</accession>
<dbReference type="SUPFAM" id="SSF52540">
    <property type="entry name" value="P-loop containing nucleoside triphosphate hydrolases"/>
    <property type="match status" value="1"/>
</dbReference>
<reference evidence="10 11" key="1">
    <citation type="submission" date="2012-12" db="EMBL/GenBank/DDBJ databases">
        <title>Novel taxa of Listeriaceae from agricultural environments in the United States.</title>
        <authorList>
            <person name="den Bakker H.C."/>
            <person name="Allred A."/>
            <person name="Warchocki S."/>
            <person name="Wright E.M."/>
            <person name="Burrell A."/>
            <person name="Nightingale K.K."/>
            <person name="Kephart D."/>
            <person name="Wiedmann M."/>
        </authorList>
    </citation>
    <scope>NUCLEOTIDE SEQUENCE [LARGE SCALE GENOMIC DNA]</scope>
    <source>
        <strain evidence="10 11">FSL F6-1037</strain>
    </source>
</reference>
<dbReference type="Proteomes" id="UP000019243">
    <property type="component" value="Unassembled WGS sequence"/>
</dbReference>
<dbReference type="PROSITE" id="PS50893">
    <property type="entry name" value="ABC_TRANSPORTER_2"/>
    <property type="match status" value="1"/>
</dbReference>
<organism evidence="10 11">
    <name type="scientific">Brochothrix campestris FSL F6-1037</name>
    <dbReference type="NCBI Taxonomy" id="1265861"/>
    <lineage>
        <taxon>Bacteria</taxon>
        <taxon>Bacillati</taxon>
        <taxon>Bacillota</taxon>
        <taxon>Bacilli</taxon>
        <taxon>Bacillales</taxon>
        <taxon>Listeriaceae</taxon>
        <taxon>Brochothrix</taxon>
    </lineage>
</organism>
<evidence type="ECO:0000313" key="11">
    <source>
        <dbReference type="Proteomes" id="UP000019243"/>
    </source>
</evidence>
<gene>
    <name evidence="10" type="ORF">BCAMP_07995</name>
</gene>
<dbReference type="Pfam" id="PF00005">
    <property type="entry name" value="ABC_tran"/>
    <property type="match status" value="1"/>
</dbReference>
<evidence type="ECO:0000256" key="4">
    <source>
        <dbReference type="ARBA" id="ARBA00022741"/>
    </source>
</evidence>
<evidence type="ECO:0000313" key="10">
    <source>
        <dbReference type="EMBL" id="EUJ39208.1"/>
    </source>
</evidence>
<dbReference type="InterPro" id="IPR015860">
    <property type="entry name" value="ABC_transpr_TagH-like"/>
</dbReference>
<keyword evidence="3" id="KW-1003">Cell membrane</keyword>
<dbReference type="InterPro" id="IPR017871">
    <property type="entry name" value="ABC_transporter-like_CS"/>
</dbReference>
<dbReference type="PANTHER" id="PTHR46743">
    <property type="entry name" value="TEICHOIC ACIDS EXPORT ATP-BINDING PROTEIN TAGH"/>
    <property type="match status" value="1"/>
</dbReference>
<dbReference type="GO" id="GO:0016887">
    <property type="term" value="F:ATP hydrolysis activity"/>
    <property type="evidence" value="ECO:0007669"/>
    <property type="project" value="InterPro"/>
</dbReference>
<keyword evidence="2" id="KW-0813">Transport</keyword>
<dbReference type="PROSITE" id="PS00211">
    <property type="entry name" value="ABC_TRANSPORTER_1"/>
    <property type="match status" value="1"/>
</dbReference>
<keyword evidence="8" id="KW-1133">Transmembrane helix</keyword>
<comment type="similarity">
    <text evidence="1">Belongs to the ABC transporter superfamily.</text>
</comment>
<dbReference type="SMART" id="SM00382">
    <property type="entry name" value="AAA"/>
    <property type="match status" value="1"/>
</dbReference>
<dbReference type="EMBL" id="AODH01000030">
    <property type="protein sequence ID" value="EUJ39208.1"/>
    <property type="molecule type" value="Genomic_DNA"/>
</dbReference>
<feature type="domain" description="ABC transporter" evidence="9">
    <location>
        <begin position="5"/>
        <end position="243"/>
    </location>
</feature>
<keyword evidence="8" id="KW-0812">Transmembrane</keyword>
<keyword evidence="6" id="KW-1278">Translocase</keyword>
<evidence type="ECO:0000256" key="6">
    <source>
        <dbReference type="ARBA" id="ARBA00022967"/>
    </source>
</evidence>
<dbReference type="STRING" id="1265861.BCAMP_07995"/>
<dbReference type="Gene3D" id="3.40.50.300">
    <property type="entry name" value="P-loop containing nucleotide triphosphate hydrolases"/>
    <property type="match status" value="1"/>
</dbReference>
<dbReference type="PANTHER" id="PTHR46743:SF2">
    <property type="entry name" value="TEICHOIC ACIDS EXPORT ATP-BINDING PROTEIN TAGH"/>
    <property type="match status" value="1"/>
</dbReference>
<evidence type="ECO:0000256" key="3">
    <source>
        <dbReference type="ARBA" id="ARBA00022475"/>
    </source>
</evidence>
<dbReference type="AlphaFoldDB" id="W7D1J0"/>
<dbReference type="FunFam" id="3.40.50.300:FF:003010">
    <property type="entry name" value="Teichoic acids export ATP-binding protein TagH"/>
    <property type="match status" value="1"/>
</dbReference>
<evidence type="ECO:0000256" key="2">
    <source>
        <dbReference type="ARBA" id="ARBA00022448"/>
    </source>
</evidence>
<dbReference type="InterPro" id="IPR003593">
    <property type="entry name" value="AAA+_ATPase"/>
</dbReference>
<evidence type="ECO:0000256" key="5">
    <source>
        <dbReference type="ARBA" id="ARBA00022840"/>
    </source>
</evidence>
<dbReference type="GO" id="GO:0140359">
    <property type="term" value="F:ABC-type transporter activity"/>
    <property type="evidence" value="ECO:0007669"/>
    <property type="project" value="InterPro"/>
</dbReference>